<dbReference type="GO" id="GO:0016747">
    <property type="term" value="F:acyltransferase activity, transferring groups other than amino-acyl groups"/>
    <property type="evidence" value="ECO:0007669"/>
    <property type="project" value="InterPro"/>
</dbReference>
<name>A0A0P9CV44_9BACL</name>
<dbReference type="Gene3D" id="3.40.630.30">
    <property type="match status" value="1"/>
</dbReference>
<dbReference type="SUPFAM" id="SSF55729">
    <property type="entry name" value="Acyl-CoA N-acyltransferases (Nat)"/>
    <property type="match status" value="1"/>
</dbReference>
<evidence type="ECO:0000313" key="3">
    <source>
        <dbReference type="Proteomes" id="UP000050482"/>
    </source>
</evidence>
<keyword evidence="3" id="KW-1185">Reference proteome</keyword>
<dbReference type="PROSITE" id="PS51186">
    <property type="entry name" value="GNAT"/>
    <property type="match status" value="1"/>
</dbReference>
<feature type="domain" description="N-acetyltransferase" evidence="1">
    <location>
        <begin position="36"/>
        <end position="197"/>
    </location>
</feature>
<dbReference type="AlphaFoldDB" id="A0A0P9CV44"/>
<dbReference type="Pfam" id="PF13302">
    <property type="entry name" value="Acetyltransf_3"/>
    <property type="match status" value="1"/>
</dbReference>
<dbReference type="Proteomes" id="UP000050482">
    <property type="component" value="Unassembled WGS sequence"/>
</dbReference>
<comment type="caution">
    <text evidence="2">The sequence shown here is derived from an EMBL/GenBank/DDBJ whole genome shotgun (WGS) entry which is preliminary data.</text>
</comment>
<gene>
    <name evidence="2" type="ORF">AN477_11700</name>
</gene>
<organism evidence="2 3">
    <name type="scientific">Alicyclobacillus ferrooxydans</name>
    <dbReference type="NCBI Taxonomy" id="471514"/>
    <lineage>
        <taxon>Bacteria</taxon>
        <taxon>Bacillati</taxon>
        <taxon>Bacillota</taxon>
        <taxon>Bacilli</taxon>
        <taxon>Bacillales</taxon>
        <taxon>Alicyclobacillaceae</taxon>
        <taxon>Alicyclobacillus</taxon>
    </lineage>
</organism>
<dbReference type="PANTHER" id="PTHR43792:SF1">
    <property type="entry name" value="N-ACETYLTRANSFERASE DOMAIN-CONTAINING PROTEIN"/>
    <property type="match status" value="1"/>
</dbReference>
<dbReference type="EMBL" id="LJCO01000048">
    <property type="protein sequence ID" value="KPV43562.1"/>
    <property type="molecule type" value="Genomic_DNA"/>
</dbReference>
<dbReference type="PATRIC" id="fig|471514.4.peg.719"/>
<accession>A0A0P9CV44</accession>
<evidence type="ECO:0000259" key="1">
    <source>
        <dbReference type="PROSITE" id="PS51186"/>
    </source>
</evidence>
<reference evidence="2 3" key="1">
    <citation type="submission" date="2015-09" db="EMBL/GenBank/DDBJ databases">
        <title>Draft genome sequence of Alicyclobacillus ferrooxydans DSM 22381.</title>
        <authorList>
            <person name="Hemp J."/>
        </authorList>
    </citation>
    <scope>NUCLEOTIDE SEQUENCE [LARGE SCALE GENOMIC DNA]</scope>
    <source>
        <strain evidence="2 3">TC-34</strain>
    </source>
</reference>
<protein>
    <recommendedName>
        <fullName evidence="1">N-acetyltransferase domain-containing protein</fullName>
    </recommendedName>
</protein>
<dbReference type="PANTHER" id="PTHR43792">
    <property type="entry name" value="GNAT FAMILY, PUTATIVE (AFU_ORTHOLOGUE AFUA_3G00765)-RELATED-RELATED"/>
    <property type="match status" value="1"/>
</dbReference>
<dbReference type="STRING" id="471514.AN477_11700"/>
<dbReference type="InterPro" id="IPR051531">
    <property type="entry name" value="N-acetyltransferase"/>
</dbReference>
<evidence type="ECO:0000313" key="2">
    <source>
        <dbReference type="EMBL" id="KPV43562.1"/>
    </source>
</evidence>
<dbReference type="InterPro" id="IPR000182">
    <property type="entry name" value="GNAT_dom"/>
</dbReference>
<sequence>MIPLLGHHGIEIHDEIELVKFFKGTSQRPRLETERLILRPYSKDDLDFFTSLWADREVVRYIGNGITKTPDEAKLRLEQIITGYDTGYGLLAAWHREKHLLVGHAGLVEQHVDGANEIELGYWLARDFWGYGLATEAAAALRDRAFHVLGLERIISIIQADNKASIAVAERVGMELERQTTFKNQSVCIYSMHHSNS</sequence>
<proteinExistence type="predicted"/>
<dbReference type="InterPro" id="IPR016181">
    <property type="entry name" value="Acyl_CoA_acyltransferase"/>
</dbReference>